<evidence type="ECO:0000256" key="5">
    <source>
        <dbReference type="ARBA" id="ARBA00023004"/>
    </source>
</evidence>
<evidence type="ECO:0000256" key="1">
    <source>
        <dbReference type="ARBA" id="ARBA00005896"/>
    </source>
</evidence>
<reference evidence="7" key="1">
    <citation type="submission" date="2018-05" db="EMBL/GenBank/DDBJ databases">
        <authorList>
            <person name="Lanie J.A."/>
            <person name="Ng W.-L."/>
            <person name="Kazmierczak K.M."/>
            <person name="Andrzejewski T.M."/>
            <person name="Davidsen T.M."/>
            <person name="Wayne K.J."/>
            <person name="Tettelin H."/>
            <person name="Glass J.I."/>
            <person name="Rusch D."/>
            <person name="Podicherti R."/>
            <person name="Tsui H.-C.T."/>
            <person name="Winkler M.E."/>
        </authorList>
    </citation>
    <scope>NUCLEOTIDE SEQUENCE</scope>
</reference>
<proteinExistence type="inferred from homology"/>
<evidence type="ECO:0000259" key="6">
    <source>
        <dbReference type="Pfam" id="PF02668"/>
    </source>
</evidence>
<keyword evidence="3" id="KW-0223">Dioxygenase</keyword>
<accession>A0A381N4F7</accession>
<dbReference type="InterPro" id="IPR051323">
    <property type="entry name" value="AtsK-like"/>
</dbReference>
<evidence type="ECO:0000256" key="2">
    <source>
        <dbReference type="ARBA" id="ARBA00022723"/>
    </source>
</evidence>
<dbReference type="EMBL" id="UINC01000073">
    <property type="protein sequence ID" value="SUZ48538.1"/>
    <property type="molecule type" value="Genomic_DNA"/>
</dbReference>
<dbReference type="PANTHER" id="PTHR30468">
    <property type="entry name" value="ALPHA-KETOGLUTARATE-DEPENDENT SULFONATE DIOXYGENASE"/>
    <property type="match status" value="1"/>
</dbReference>
<feature type="domain" description="TauD/TfdA-like" evidence="6">
    <location>
        <begin position="8"/>
        <end position="271"/>
    </location>
</feature>
<dbReference type="GO" id="GO:0005737">
    <property type="term" value="C:cytoplasm"/>
    <property type="evidence" value="ECO:0007669"/>
    <property type="project" value="TreeGrafter"/>
</dbReference>
<gene>
    <name evidence="7" type="ORF">METZ01_LOCUS1392</name>
</gene>
<dbReference type="GO" id="GO:0046872">
    <property type="term" value="F:metal ion binding"/>
    <property type="evidence" value="ECO:0007669"/>
    <property type="project" value="UniProtKB-KW"/>
</dbReference>
<comment type="similarity">
    <text evidence="1">Belongs to the TfdA dioxygenase family.</text>
</comment>
<keyword evidence="2" id="KW-0479">Metal-binding</keyword>
<evidence type="ECO:0000256" key="3">
    <source>
        <dbReference type="ARBA" id="ARBA00022964"/>
    </source>
</evidence>
<dbReference type="InterPro" id="IPR042098">
    <property type="entry name" value="TauD-like_sf"/>
</dbReference>
<evidence type="ECO:0000256" key="4">
    <source>
        <dbReference type="ARBA" id="ARBA00023002"/>
    </source>
</evidence>
<dbReference type="SUPFAM" id="SSF51197">
    <property type="entry name" value="Clavaminate synthase-like"/>
    <property type="match status" value="1"/>
</dbReference>
<dbReference type="PANTHER" id="PTHR30468:SF1">
    <property type="entry name" value="ALPHA-KETOGLUTARATE-DEPENDENT SULFONATE DIOXYGENASE"/>
    <property type="match status" value="1"/>
</dbReference>
<evidence type="ECO:0000313" key="7">
    <source>
        <dbReference type="EMBL" id="SUZ48538.1"/>
    </source>
</evidence>
<dbReference type="GO" id="GO:0000908">
    <property type="term" value="F:taurine dioxygenase activity"/>
    <property type="evidence" value="ECO:0007669"/>
    <property type="project" value="TreeGrafter"/>
</dbReference>
<dbReference type="GO" id="GO:0006790">
    <property type="term" value="P:sulfur compound metabolic process"/>
    <property type="evidence" value="ECO:0007669"/>
    <property type="project" value="TreeGrafter"/>
</dbReference>
<sequence>MSEIIINPTSGSIGAEISGVDLSIDLSDTVFSEIRQTFIEHGLIFFRNQELTPEDHLRFAKRWGEININRFFAKVEGYEQIAEVKKDPDQEINIGGAWHTDHSYDQIPAMGSILLARETPKTGGDTLFANMYKAYESLSDGLKGTLESMNACHSSRHVFGAHAGYAEASNQRIGNPELATQDAIHPVIITHPESKRKALYVNPEFTVNFEGWTKEESKPLLNYLTEHSTRPEHITRFKWEPGSIAFWDNRCTWHFALNDYPGEKRLMHRITVEGSALC</sequence>
<protein>
    <recommendedName>
        <fullName evidence="6">TauD/TfdA-like domain-containing protein</fullName>
    </recommendedName>
</protein>
<keyword evidence="4" id="KW-0560">Oxidoreductase</keyword>
<keyword evidence="5" id="KW-0408">Iron</keyword>
<dbReference type="Pfam" id="PF02668">
    <property type="entry name" value="TauD"/>
    <property type="match status" value="1"/>
</dbReference>
<name>A0A381N4F7_9ZZZZ</name>
<dbReference type="AlphaFoldDB" id="A0A381N4F7"/>
<organism evidence="7">
    <name type="scientific">marine metagenome</name>
    <dbReference type="NCBI Taxonomy" id="408172"/>
    <lineage>
        <taxon>unclassified sequences</taxon>
        <taxon>metagenomes</taxon>
        <taxon>ecological metagenomes</taxon>
    </lineage>
</organism>
<dbReference type="Gene3D" id="3.60.130.10">
    <property type="entry name" value="Clavaminate synthase-like"/>
    <property type="match status" value="1"/>
</dbReference>
<dbReference type="InterPro" id="IPR003819">
    <property type="entry name" value="TauD/TfdA-like"/>
</dbReference>